<dbReference type="Proteomes" id="UP001214250">
    <property type="component" value="Chromosome 1"/>
</dbReference>
<name>A0ABY7VN28_9BACT</name>
<protein>
    <recommendedName>
        <fullName evidence="3">GyrI-like small molecule binding domain-containing protein</fullName>
    </recommendedName>
</protein>
<evidence type="ECO:0000313" key="1">
    <source>
        <dbReference type="EMBL" id="WDE95267.1"/>
    </source>
</evidence>
<organism evidence="1 2">
    <name type="scientific">Lentisphaera profundi</name>
    <dbReference type="NCBI Taxonomy" id="1658616"/>
    <lineage>
        <taxon>Bacteria</taxon>
        <taxon>Pseudomonadati</taxon>
        <taxon>Lentisphaerota</taxon>
        <taxon>Lentisphaeria</taxon>
        <taxon>Lentisphaerales</taxon>
        <taxon>Lentisphaeraceae</taxon>
        <taxon>Lentisphaera</taxon>
    </lineage>
</organism>
<dbReference type="EMBL" id="CP117811">
    <property type="protein sequence ID" value="WDE95267.1"/>
    <property type="molecule type" value="Genomic_DNA"/>
</dbReference>
<evidence type="ECO:0008006" key="3">
    <source>
        <dbReference type="Google" id="ProtNLM"/>
    </source>
</evidence>
<gene>
    <name evidence="1" type="ORF">PQO03_05975</name>
</gene>
<keyword evidence="2" id="KW-1185">Reference proteome</keyword>
<proteinExistence type="predicted"/>
<sequence>MKNIYHYYLKDRKPFLSLSDLPDGVNSEVFKSMNNRHKSVHGYNRRFGTSYLDTRKKVESKLRELFIKRGGKVTREFPIYFTLGKSEWFKNLNSEQLEISIPIDQLPKNSLSITFPDSYIAMTDSSKPYFEKVYFLSEIDQLIHEYGEANDFVPNSYERYWEGSFEHYYEVQVWDSEILERYMLNHSC</sequence>
<evidence type="ECO:0000313" key="2">
    <source>
        <dbReference type="Proteomes" id="UP001214250"/>
    </source>
</evidence>
<dbReference type="RefSeq" id="WP_274148672.1">
    <property type="nucleotide sequence ID" value="NZ_CP117811.1"/>
</dbReference>
<accession>A0ABY7VN28</accession>
<reference evidence="1 2" key="1">
    <citation type="submission" date="2023-02" db="EMBL/GenBank/DDBJ databases">
        <title>Genome sequence of Lentisphaera profundi SAORIC-696.</title>
        <authorList>
            <person name="Kim e."/>
            <person name="Cho J.-C."/>
            <person name="Choi A."/>
            <person name="Kang I."/>
        </authorList>
    </citation>
    <scope>NUCLEOTIDE SEQUENCE [LARGE SCALE GENOMIC DNA]</scope>
    <source>
        <strain evidence="1 2">SAORIC-696</strain>
    </source>
</reference>